<sequence>MHPALLLFDLNGLFRRFDNAGARLGEEAATLPAGTIARHAYQHPSYEAAKVGLMTDQQWADGVHRRLADEFGTHAATTAFEPWRADRGRRDETMVALLGRLRADGVRCAVLSNFTDALHTDLDLHGIEFDAAFASADLRVTKPSPLAFLTVAERLGLPPEQIHFFDDQESFVAGARAAGLAADRFTGPAALLQRLAELGIQVSDRAAA</sequence>
<proteinExistence type="predicted"/>
<dbReference type="InterPro" id="IPR023214">
    <property type="entry name" value="HAD_sf"/>
</dbReference>
<evidence type="ECO:0000313" key="2">
    <source>
        <dbReference type="Proteomes" id="UP001500897"/>
    </source>
</evidence>
<dbReference type="PANTHER" id="PTHR43611:SF3">
    <property type="entry name" value="FLAVIN MONONUCLEOTIDE HYDROLASE 1, CHLOROPLATIC"/>
    <property type="match status" value="1"/>
</dbReference>
<evidence type="ECO:0008006" key="3">
    <source>
        <dbReference type="Google" id="ProtNLM"/>
    </source>
</evidence>
<keyword evidence="2" id="KW-1185">Reference proteome</keyword>
<reference evidence="1 2" key="1">
    <citation type="journal article" date="2019" name="Int. J. Syst. Evol. Microbiol.">
        <title>The Global Catalogue of Microorganisms (GCM) 10K type strain sequencing project: providing services to taxonomists for standard genome sequencing and annotation.</title>
        <authorList>
            <consortium name="The Broad Institute Genomics Platform"/>
            <consortium name="The Broad Institute Genome Sequencing Center for Infectious Disease"/>
            <person name="Wu L."/>
            <person name="Ma J."/>
        </authorList>
    </citation>
    <scope>NUCLEOTIDE SEQUENCE [LARGE SCALE GENOMIC DNA]</scope>
    <source>
        <strain evidence="1 2">JCM 14559</strain>
    </source>
</reference>
<name>A0ABN2W7D4_9ACTN</name>
<dbReference type="EMBL" id="BAAANS010000002">
    <property type="protein sequence ID" value="GAA2084582.1"/>
    <property type="molecule type" value="Genomic_DNA"/>
</dbReference>
<dbReference type="InterPro" id="IPR006439">
    <property type="entry name" value="HAD-SF_hydro_IA"/>
</dbReference>
<protein>
    <recommendedName>
        <fullName evidence="3">Hydrolase of the HAD superfamily</fullName>
    </recommendedName>
</protein>
<accession>A0ABN2W7D4</accession>
<dbReference type="NCBIfam" id="TIGR01509">
    <property type="entry name" value="HAD-SF-IA-v3"/>
    <property type="match status" value="1"/>
</dbReference>
<dbReference type="RefSeq" id="WP_344549893.1">
    <property type="nucleotide sequence ID" value="NZ_BAAANS010000002.1"/>
</dbReference>
<evidence type="ECO:0000313" key="1">
    <source>
        <dbReference type="EMBL" id="GAA2084582.1"/>
    </source>
</evidence>
<dbReference type="Gene3D" id="3.40.50.1000">
    <property type="entry name" value="HAD superfamily/HAD-like"/>
    <property type="match status" value="1"/>
</dbReference>
<dbReference type="Proteomes" id="UP001500897">
    <property type="component" value="Unassembled WGS sequence"/>
</dbReference>
<comment type="caution">
    <text evidence="1">The sequence shown here is derived from an EMBL/GenBank/DDBJ whole genome shotgun (WGS) entry which is preliminary data.</text>
</comment>
<dbReference type="PANTHER" id="PTHR43611">
    <property type="entry name" value="ALPHA-D-GLUCOSE 1-PHOSPHATE PHOSPHATASE"/>
    <property type="match status" value="1"/>
</dbReference>
<organism evidence="1 2">
    <name type="scientific">Kitasatospora saccharophila</name>
    <dbReference type="NCBI Taxonomy" id="407973"/>
    <lineage>
        <taxon>Bacteria</taxon>
        <taxon>Bacillati</taxon>
        <taxon>Actinomycetota</taxon>
        <taxon>Actinomycetes</taxon>
        <taxon>Kitasatosporales</taxon>
        <taxon>Streptomycetaceae</taxon>
        <taxon>Kitasatospora</taxon>
    </lineage>
</organism>
<gene>
    <name evidence="1" type="ORF">GCM10009759_03760</name>
</gene>
<dbReference type="SUPFAM" id="SSF56784">
    <property type="entry name" value="HAD-like"/>
    <property type="match status" value="1"/>
</dbReference>
<dbReference type="Pfam" id="PF00702">
    <property type="entry name" value="Hydrolase"/>
    <property type="match status" value="1"/>
</dbReference>
<dbReference type="InterPro" id="IPR036412">
    <property type="entry name" value="HAD-like_sf"/>
</dbReference>